<keyword evidence="3" id="KW-1185">Reference proteome</keyword>
<dbReference type="EMBL" id="JARKIK010000007">
    <property type="protein sequence ID" value="KAK8750417.1"/>
    <property type="molecule type" value="Genomic_DNA"/>
</dbReference>
<evidence type="ECO:0000313" key="3">
    <source>
        <dbReference type="Proteomes" id="UP001445076"/>
    </source>
</evidence>
<reference evidence="2" key="2">
    <citation type="submission" date="2024-01" db="EMBL/GenBank/DDBJ databases">
        <authorList>
            <person name="He J."/>
            <person name="Wang M."/>
            <person name="Zheng J."/>
            <person name="Liu Z."/>
        </authorList>
    </citation>
    <scope>NUCLEOTIDE SEQUENCE</scope>
    <source>
        <strain evidence="2">ZL_2023a</strain>
        <tissue evidence="2">Muscle</tissue>
    </source>
</reference>
<sequence>MTCELAAMLSPPGRSCHSPDTRSRLPMLRAPPNRGWGRPSPSPAGRPLRPHLPAPHLSSHALRRMQESPSHMLATQVLVLVLSVYFNFCTDSQLRLLVLSHACRIIVDGGSQLPSYNSQPHSQAHTLHSLAPGAHTLAGAHSGPRAAAPLLL</sequence>
<organism evidence="2 3">
    <name type="scientific">Cherax quadricarinatus</name>
    <name type="common">Australian red claw crayfish</name>
    <dbReference type="NCBI Taxonomy" id="27406"/>
    <lineage>
        <taxon>Eukaryota</taxon>
        <taxon>Metazoa</taxon>
        <taxon>Ecdysozoa</taxon>
        <taxon>Arthropoda</taxon>
        <taxon>Crustacea</taxon>
        <taxon>Multicrustacea</taxon>
        <taxon>Malacostraca</taxon>
        <taxon>Eumalacostraca</taxon>
        <taxon>Eucarida</taxon>
        <taxon>Decapoda</taxon>
        <taxon>Pleocyemata</taxon>
        <taxon>Astacidea</taxon>
        <taxon>Parastacoidea</taxon>
        <taxon>Parastacidae</taxon>
        <taxon>Cherax</taxon>
    </lineage>
</organism>
<dbReference type="EMBL" id="JARKIK010000007">
    <property type="protein sequence ID" value="KAK8750412.1"/>
    <property type="molecule type" value="Genomic_DNA"/>
</dbReference>
<accession>A0AAW0Y4U8</accession>
<name>A0AAW0Y4U8_CHEQU</name>
<comment type="caution">
    <text evidence="2">The sequence shown here is derived from an EMBL/GenBank/DDBJ whole genome shotgun (WGS) entry which is preliminary data.</text>
</comment>
<feature type="region of interest" description="Disordered" evidence="1">
    <location>
        <begin position="1"/>
        <end position="57"/>
    </location>
</feature>
<gene>
    <name evidence="2" type="ORF">OTU49_014816</name>
</gene>
<dbReference type="AlphaFoldDB" id="A0AAW0Y4U8"/>
<dbReference type="EMBL" id="JARKIK010000007">
    <property type="protein sequence ID" value="KAK8750410.1"/>
    <property type="molecule type" value="Genomic_DNA"/>
</dbReference>
<evidence type="ECO:0000313" key="2">
    <source>
        <dbReference type="EMBL" id="KAK8750410.1"/>
    </source>
</evidence>
<reference evidence="2 3" key="1">
    <citation type="journal article" date="2024" name="BMC Genomics">
        <title>Genome assembly of redclaw crayfish (Cherax quadricarinatus) provides insights into its immune adaptation and hypoxia tolerance.</title>
        <authorList>
            <person name="Liu Z."/>
            <person name="Zheng J."/>
            <person name="Li H."/>
            <person name="Fang K."/>
            <person name="Wang S."/>
            <person name="He J."/>
            <person name="Zhou D."/>
            <person name="Weng S."/>
            <person name="Chi M."/>
            <person name="Gu Z."/>
            <person name="He J."/>
            <person name="Li F."/>
            <person name="Wang M."/>
        </authorList>
    </citation>
    <scope>NUCLEOTIDE SEQUENCE [LARGE SCALE GENOMIC DNA]</scope>
    <source>
        <strain evidence="2">ZL_2023a</strain>
    </source>
</reference>
<dbReference type="Proteomes" id="UP001445076">
    <property type="component" value="Unassembled WGS sequence"/>
</dbReference>
<evidence type="ECO:0000256" key="1">
    <source>
        <dbReference type="SAM" id="MobiDB-lite"/>
    </source>
</evidence>
<protein>
    <submittedName>
        <fullName evidence="2">Uncharacterized protein</fullName>
    </submittedName>
</protein>
<proteinExistence type="predicted"/>